<keyword evidence="1" id="KW-0812">Transmembrane</keyword>
<dbReference type="Proteomes" id="UP001496720">
    <property type="component" value="Unassembled WGS sequence"/>
</dbReference>
<keyword evidence="1" id="KW-0472">Membrane</keyword>
<sequence>MDPDRVKHLEFIQAVITRLASNSFLIKGWALTVAAALLAFTAKEANWGISFIPLAPIALFWLLDGFFIRQERAFRSLYEEARKGETSIELFSMDASRFVDRESLTGVLVSSSLALFYGGLCVAQLIVAAVILLSGRSGA</sequence>
<feature type="transmembrane region" description="Helical" evidence="1">
    <location>
        <begin position="48"/>
        <end position="68"/>
    </location>
</feature>
<name>A0ABV1T4F2_9ACTN</name>
<evidence type="ECO:0000313" key="2">
    <source>
        <dbReference type="EMBL" id="MER6168417.1"/>
    </source>
</evidence>
<reference evidence="2 3" key="1">
    <citation type="submission" date="2024-06" db="EMBL/GenBank/DDBJ databases">
        <title>The Natural Products Discovery Center: Release of the First 8490 Sequenced Strains for Exploring Actinobacteria Biosynthetic Diversity.</title>
        <authorList>
            <person name="Kalkreuter E."/>
            <person name="Kautsar S.A."/>
            <person name="Yang D."/>
            <person name="Bader C.D."/>
            <person name="Teijaro C.N."/>
            <person name="Fluegel L."/>
            <person name="Davis C.M."/>
            <person name="Simpson J.R."/>
            <person name="Lauterbach L."/>
            <person name="Steele A.D."/>
            <person name="Gui C."/>
            <person name="Meng S."/>
            <person name="Li G."/>
            <person name="Viehrig K."/>
            <person name="Ye F."/>
            <person name="Su P."/>
            <person name="Kiefer A.F."/>
            <person name="Nichols A."/>
            <person name="Cepeda A.J."/>
            <person name="Yan W."/>
            <person name="Fan B."/>
            <person name="Jiang Y."/>
            <person name="Adhikari A."/>
            <person name="Zheng C.-J."/>
            <person name="Schuster L."/>
            <person name="Cowan T.M."/>
            <person name="Smanski M.J."/>
            <person name="Chevrette M.G."/>
            <person name="De Carvalho L.P.S."/>
            <person name="Shen B."/>
        </authorList>
    </citation>
    <scope>NUCLEOTIDE SEQUENCE [LARGE SCALE GENOMIC DNA]</scope>
    <source>
        <strain evidence="2 3">NPDC001615</strain>
    </source>
</reference>
<feature type="transmembrane region" description="Helical" evidence="1">
    <location>
        <begin position="24"/>
        <end position="42"/>
    </location>
</feature>
<proteinExistence type="predicted"/>
<feature type="transmembrane region" description="Helical" evidence="1">
    <location>
        <begin position="107"/>
        <end position="133"/>
    </location>
</feature>
<dbReference type="EMBL" id="JBEOZY010000042">
    <property type="protein sequence ID" value="MER6168417.1"/>
    <property type="molecule type" value="Genomic_DNA"/>
</dbReference>
<organism evidence="2 3">
    <name type="scientific">Streptomyces violaceorubidus</name>
    <dbReference type="NCBI Taxonomy" id="284042"/>
    <lineage>
        <taxon>Bacteria</taxon>
        <taxon>Bacillati</taxon>
        <taxon>Actinomycetota</taxon>
        <taxon>Actinomycetes</taxon>
        <taxon>Kitasatosporales</taxon>
        <taxon>Streptomycetaceae</taxon>
        <taxon>Streptomyces</taxon>
    </lineage>
</organism>
<keyword evidence="1" id="KW-1133">Transmembrane helix</keyword>
<comment type="caution">
    <text evidence="2">The sequence shown here is derived from an EMBL/GenBank/DDBJ whole genome shotgun (WGS) entry which is preliminary data.</text>
</comment>
<evidence type="ECO:0000313" key="3">
    <source>
        <dbReference type="Proteomes" id="UP001496720"/>
    </source>
</evidence>
<evidence type="ECO:0000256" key="1">
    <source>
        <dbReference type="SAM" id="Phobius"/>
    </source>
</evidence>
<gene>
    <name evidence="2" type="ORF">ABT188_28345</name>
</gene>
<accession>A0ABV1T4F2</accession>
<keyword evidence="3" id="KW-1185">Reference proteome</keyword>
<protein>
    <submittedName>
        <fullName evidence="2">Uncharacterized protein</fullName>
    </submittedName>
</protein>
<dbReference type="RefSeq" id="WP_352149756.1">
    <property type="nucleotide sequence ID" value="NZ_JBEOZY010000042.1"/>
</dbReference>